<evidence type="ECO:0000256" key="4">
    <source>
        <dbReference type="ARBA" id="ARBA00022801"/>
    </source>
</evidence>
<dbReference type="Gene3D" id="3.90.1640.30">
    <property type="match status" value="1"/>
</dbReference>
<dbReference type="SUPFAM" id="SSF64182">
    <property type="entry name" value="DHH phosphoesterases"/>
    <property type="match status" value="1"/>
</dbReference>
<reference evidence="10 11" key="1">
    <citation type="submission" date="2018-04" db="EMBL/GenBank/DDBJ databases">
        <title>Novel Campyloabacter and Helicobacter Species and Strains.</title>
        <authorList>
            <person name="Mannion A.J."/>
            <person name="Shen Z."/>
            <person name="Fox J.G."/>
        </authorList>
    </citation>
    <scope>NUCLEOTIDE SEQUENCE [LARGE SCALE GENOMIC DNA]</scope>
    <source>
        <strain evidence="10 11">ATCC 700242</strain>
    </source>
</reference>
<keyword evidence="11" id="KW-1185">Reference proteome</keyword>
<evidence type="ECO:0000259" key="9">
    <source>
        <dbReference type="Pfam" id="PF17768"/>
    </source>
</evidence>
<dbReference type="GO" id="GO:0006310">
    <property type="term" value="P:DNA recombination"/>
    <property type="evidence" value="ECO:0007669"/>
    <property type="project" value="InterPro"/>
</dbReference>
<feature type="domain" description="RecJ OB" evidence="9">
    <location>
        <begin position="419"/>
        <end position="482"/>
    </location>
</feature>
<keyword evidence="3" id="KW-0540">Nuclease</keyword>
<dbReference type="InterPro" id="IPR003156">
    <property type="entry name" value="DHHA1_dom"/>
</dbReference>
<dbReference type="InterPro" id="IPR038763">
    <property type="entry name" value="DHH_sf"/>
</dbReference>
<dbReference type="GO" id="GO:0003676">
    <property type="term" value="F:nucleic acid binding"/>
    <property type="evidence" value="ECO:0007669"/>
    <property type="project" value="InterPro"/>
</dbReference>
<dbReference type="OrthoDB" id="9809852at2"/>
<keyword evidence="6" id="KW-0175">Coiled coil</keyword>
<dbReference type="Pfam" id="PF02272">
    <property type="entry name" value="DHHA1"/>
    <property type="match status" value="1"/>
</dbReference>
<keyword evidence="4" id="KW-0378">Hydrolase</keyword>
<dbReference type="Pfam" id="PF01368">
    <property type="entry name" value="DHH"/>
    <property type="match status" value="1"/>
</dbReference>
<dbReference type="GO" id="GO:0008409">
    <property type="term" value="F:5'-3' exonuclease activity"/>
    <property type="evidence" value="ECO:0007669"/>
    <property type="project" value="InterPro"/>
</dbReference>
<dbReference type="RefSeq" id="WP_104724661.1">
    <property type="nucleotide sequence ID" value="NZ_FZNE01000004.1"/>
</dbReference>
<dbReference type="Proteomes" id="UP000257067">
    <property type="component" value="Unassembled WGS sequence"/>
</dbReference>
<name>A0A3D8IUW4_9HELI</name>
<evidence type="ECO:0000259" key="7">
    <source>
        <dbReference type="Pfam" id="PF01368"/>
    </source>
</evidence>
<evidence type="ECO:0000259" key="8">
    <source>
        <dbReference type="Pfam" id="PF02272"/>
    </source>
</evidence>
<feature type="domain" description="DDH" evidence="7">
    <location>
        <begin position="51"/>
        <end position="173"/>
    </location>
</feature>
<feature type="coiled-coil region" evidence="6">
    <location>
        <begin position="266"/>
        <end position="300"/>
    </location>
</feature>
<evidence type="ECO:0000313" key="10">
    <source>
        <dbReference type="EMBL" id="RDU69022.1"/>
    </source>
</evidence>
<dbReference type="PANTHER" id="PTHR30255">
    <property type="entry name" value="SINGLE-STRANDED-DNA-SPECIFIC EXONUCLEASE RECJ"/>
    <property type="match status" value="1"/>
</dbReference>
<feature type="domain" description="DHHA1" evidence="8">
    <location>
        <begin position="308"/>
        <end position="400"/>
    </location>
</feature>
<evidence type="ECO:0000256" key="2">
    <source>
        <dbReference type="ARBA" id="ARBA00019841"/>
    </source>
</evidence>
<dbReference type="InterPro" id="IPR001667">
    <property type="entry name" value="DDH_dom"/>
</dbReference>
<evidence type="ECO:0000313" key="11">
    <source>
        <dbReference type="Proteomes" id="UP000257067"/>
    </source>
</evidence>
<dbReference type="Gene3D" id="3.10.310.30">
    <property type="match status" value="1"/>
</dbReference>
<dbReference type="NCBIfam" id="TIGR00644">
    <property type="entry name" value="recJ"/>
    <property type="match status" value="1"/>
</dbReference>
<accession>A0A3D8IUW4</accession>
<organism evidence="10 11">
    <name type="scientific">Helicobacter cholecystus</name>
    <dbReference type="NCBI Taxonomy" id="45498"/>
    <lineage>
        <taxon>Bacteria</taxon>
        <taxon>Pseudomonadati</taxon>
        <taxon>Campylobacterota</taxon>
        <taxon>Epsilonproteobacteria</taxon>
        <taxon>Campylobacterales</taxon>
        <taxon>Helicobacteraceae</taxon>
        <taxon>Helicobacter</taxon>
    </lineage>
</organism>
<keyword evidence="5 10" id="KW-0269">Exonuclease</keyword>
<evidence type="ECO:0000256" key="3">
    <source>
        <dbReference type="ARBA" id="ARBA00022722"/>
    </source>
</evidence>
<protein>
    <recommendedName>
        <fullName evidence="2">Single-stranded-DNA-specific exonuclease RecJ</fullName>
    </recommendedName>
</protein>
<dbReference type="Pfam" id="PF17768">
    <property type="entry name" value="RecJ_OB"/>
    <property type="match status" value="1"/>
</dbReference>
<dbReference type="EMBL" id="NXLU01000004">
    <property type="protein sequence ID" value="RDU69022.1"/>
    <property type="molecule type" value="Genomic_DNA"/>
</dbReference>
<evidence type="ECO:0000256" key="1">
    <source>
        <dbReference type="ARBA" id="ARBA00005915"/>
    </source>
</evidence>
<evidence type="ECO:0000256" key="6">
    <source>
        <dbReference type="SAM" id="Coils"/>
    </source>
</evidence>
<dbReference type="AlphaFoldDB" id="A0A3D8IUW4"/>
<dbReference type="PANTHER" id="PTHR30255:SF2">
    <property type="entry name" value="SINGLE-STRANDED-DNA-SPECIFIC EXONUCLEASE RECJ"/>
    <property type="match status" value="1"/>
</dbReference>
<gene>
    <name evidence="10" type="primary">recJ</name>
    <name evidence="10" type="ORF">CQA62_04070</name>
</gene>
<dbReference type="InterPro" id="IPR004610">
    <property type="entry name" value="RecJ"/>
</dbReference>
<dbReference type="GO" id="GO:0006281">
    <property type="term" value="P:DNA repair"/>
    <property type="evidence" value="ECO:0007669"/>
    <property type="project" value="InterPro"/>
</dbReference>
<comment type="similarity">
    <text evidence="1">Belongs to the RecJ family.</text>
</comment>
<sequence>MLDLSQIHSLLSLRFENQKIANLKSLPPPFCLKNVKEGSELVKNALLENKRILIVGDYDADGILSTAVMVRFFQAIGVKNFSYVIPNRFSDGYGISEGVLAKEERADLIITVDNGITALEVAEECKKRGQTLIITDHHMPKDQLPDALIINPRVSGFVQEEICGCLVAWYFCAGIKQVLGVEFDLSSLIEFVGIAIVSDVMPLVEMNRSLLKFAIKKYPTSPYPCFQVLKKVYKEIDGECISYYISPLLNASGRMGEADVALKFILSETLQEAQKYYKSLQKLNAQRKQIQASLEQIALQQAIETQECVIAYGEDWHEGILGILAGRLAGKFGKPAFVLSAKNGKYQGSARSANGVNLLKSVEQLPRGVCEFGGHSKAMGICISAEYIQDFVSMFKAYYEEEQENKEVLGEIGEGILGNEMLRVIESFAPYGEGNPEPIFSIRELQIIESKKIGKEKEHTSLKCRAFGRPIKAVAFFKDIEEVEVIYNVNFYLKKDLFTQQPILHIQNYTLCHSLPKLS</sequence>
<dbReference type="InterPro" id="IPR051673">
    <property type="entry name" value="SSDNA_exonuclease_RecJ"/>
</dbReference>
<comment type="caution">
    <text evidence="10">The sequence shown here is derived from an EMBL/GenBank/DDBJ whole genome shotgun (WGS) entry which is preliminary data.</text>
</comment>
<proteinExistence type="inferred from homology"/>
<dbReference type="InterPro" id="IPR041122">
    <property type="entry name" value="RecJ_OB"/>
</dbReference>
<evidence type="ECO:0000256" key="5">
    <source>
        <dbReference type="ARBA" id="ARBA00022839"/>
    </source>
</evidence>